<dbReference type="KEGG" id="bcz:pE33L466_0395"/>
<accession>Q4V171</accession>
<evidence type="ECO:0000313" key="3">
    <source>
        <dbReference type="Proteomes" id="UP000002612"/>
    </source>
</evidence>
<keyword evidence="1" id="KW-1133">Transmembrane helix</keyword>
<proteinExistence type="predicted"/>
<name>Q4V171_BACCZ</name>
<feature type="transmembrane region" description="Helical" evidence="1">
    <location>
        <begin position="6"/>
        <end position="24"/>
    </location>
</feature>
<evidence type="ECO:0000256" key="1">
    <source>
        <dbReference type="SAM" id="Phobius"/>
    </source>
</evidence>
<keyword evidence="1" id="KW-0472">Membrane</keyword>
<organism evidence="2 3">
    <name type="scientific">Bacillus cereus (strain ZK / E33L)</name>
    <dbReference type="NCBI Taxonomy" id="288681"/>
    <lineage>
        <taxon>Bacteria</taxon>
        <taxon>Bacillati</taxon>
        <taxon>Bacillota</taxon>
        <taxon>Bacilli</taxon>
        <taxon>Bacillales</taxon>
        <taxon>Bacillaceae</taxon>
        <taxon>Bacillus</taxon>
        <taxon>Bacillus cereus group</taxon>
    </lineage>
</organism>
<geneLocation type="plasmid" evidence="2 3">
    <name>pE33L466</name>
</geneLocation>
<protein>
    <submittedName>
        <fullName evidence="2">Uncharacterized protein</fullName>
    </submittedName>
</protein>
<dbReference type="AlphaFoldDB" id="Q4V171"/>
<keyword evidence="2" id="KW-0614">Plasmid</keyword>
<evidence type="ECO:0000313" key="2">
    <source>
        <dbReference type="EMBL" id="AAY60536.1"/>
    </source>
</evidence>
<dbReference type="EMBL" id="CP000040">
    <property type="protein sequence ID" value="AAY60536.1"/>
    <property type="molecule type" value="Genomic_DNA"/>
</dbReference>
<reference evidence="3" key="1">
    <citation type="journal article" date="2006" name="J. Bacteriol.">
        <title>Pathogenomic sequence analysis of Bacillus cereus and Bacillus thuringiensis isolates closely related to Bacillus anthracis.</title>
        <authorList>
            <person name="Han C.S."/>
            <person name="Xie G."/>
            <person name="Challacombe J.F."/>
            <person name="Altherr M.R."/>
            <person name="Bhotika S.S."/>
            <person name="Brown N."/>
            <person name="Bruce D."/>
            <person name="Campbell C.S."/>
            <person name="Campbell M.L."/>
            <person name="Chen J."/>
            <person name="Chertkov O."/>
            <person name="Cleland C."/>
            <person name="Dimitrijevic M."/>
            <person name="Doggett N.A."/>
            <person name="Fawcett J.J."/>
            <person name="Glavina T."/>
            <person name="Goodwin L.A."/>
            <person name="Green L.D."/>
            <person name="Hill K.K."/>
            <person name="Hitchcock P."/>
            <person name="Jackson P.J."/>
            <person name="Keim P."/>
            <person name="Kewalramani A.R."/>
            <person name="Longmire J."/>
            <person name="Lucas S."/>
            <person name="Malfatti S."/>
            <person name="McMurry K."/>
            <person name="Meincke L.J."/>
            <person name="Misra M."/>
            <person name="Moseman B.L."/>
            <person name="Mundt M."/>
            <person name="Munk A.C."/>
            <person name="Okinaka R.T."/>
            <person name="Parson-Quintana B."/>
            <person name="Reilly L.P."/>
            <person name="Richardson P."/>
            <person name="Robinson D.L."/>
            <person name="Rubin E."/>
            <person name="Saunders E."/>
            <person name="Tapia R."/>
            <person name="Tesmer J.G."/>
            <person name="Thayer N."/>
            <person name="Thompson L.S."/>
            <person name="Tice H."/>
            <person name="Ticknor L.O."/>
            <person name="Wills P.L."/>
            <person name="Brettin T.S."/>
            <person name="Gilna P."/>
        </authorList>
    </citation>
    <scope>NUCLEOTIDE SEQUENCE [LARGE SCALE GENOMIC DNA]</scope>
    <source>
        <strain evidence="3">ZK / E33L</strain>
        <plasmid evidence="3">pE33L466</plasmid>
    </source>
</reference>
<dbReference type="Proteomes" id="UP000002612">
    <property type="component" value="Plasmid pE33L466"/>
</dbReference>
<gene>
    <name evidence="2" type="ordered locus">pE33L466_0395</name>
</gene>
<keyword evidence="1" id="KW-0812">Transmembrane</keyword>
<sequence>MPKISSSIIVIVCSIIVPVNLEMFRFRFCWFMVKKINFFDHAKLLHGKLPCNELEFIDNVKHQIPTKAAKGLNEMIKQFVFIHTEMNREEMFSLSIKE</sequence>